<feature type="non-terminal residue" evidence="1">
    <location>
        <position position="1"/>
    </location>
</feature>
<organism evidence="1 2">
    <name type="scientific">Perkinsus olseni</name>
    <name type="common">Perkinsus atlanticus</name>
    <dbReference type="NCBI Taxonomy" id="32597"/>
    <lineage>
        <taxon>Eukaryota</taxon>
        <taxon>Sar</taxon>
        <taxon>Alveolata</taxon>
        <taxon>Perkinsozoa</taxon>
        <taxon>Perkinsea</taxon>
        <taxon>Perkinsida</taxon>
        <taxon>Perkinsidae</taxon>
        <taxon>Perkinsus</taxon>
    </lineage>
</organism>
<protein>
    <submittedName>
        <fullName evidence="1">Uncharacterized protein</fullName>
    </submittedName>
</protein>
<sequence>RWVNPVNNMRIFSFDCNNNNNNRQGISRNRKKVEWSERRGSAALGLQLPWTQ</sequence>
<reference evidence="1 2" key="1">
    <citation type="submission" date="2020-04" db="EMBL/GenBank/DDBJ databases">
        <title>Perkinsus olseni comparative genomics.</title>
        <authorList>
            <person name="Bogema D.R."/>
        </authorList>
    </citation>
    <scope>NUCLEOTIDE SEQUENCE [LARGE SCALE GENOMIC DNA]</scope>
    <source>
        <strain evidence="1 2">ATCC PRA-207</strain>
    </source>
</reference>
<dbReference type="AlphaFoldDB" id="A0A7J6TRK7"/>
<evidence type="ECO:0000313" key="1">
    <source>
        <dbReference type="EMBL" id="KAF4747491.1"/>
    </source>
</evidence>
<gene>
    <name evidence="1" type="ORF">FOZ63_020262</name>
</gene>
<comment type="caution">
    <text evidence="1">The sequence shown here is derived from an EMBL/GenBank/DDBJ whole genome shotgun (WGS) entry which is preliminary data.</text>
</comment>
<dbReference type="EMBL" id="JABANO010009077">
    <property type="protein sequence ID" value="KAF4747491.1"/>
    <property type="molecule type" value="Genomic_DNA"/>
</dbReference>
<evidence type="ECO:0000313" key="2">
    <source>
        <dbReference type="Proteomes" id="UP000553632"/>
    </source>
</evidence>
<dbReference type="Proteomes" id="UP000553632">
    <property type="component" value="Unassembled WGS sequence"/>
</dbReference>
<name>A0A7J6TRK7_PEROL</name>
<feature type="non-terminal residue" evidence="1">
    <location>
        <position position="52"/>
    </location>
</feature>
<keyword evidence="2" id="KW-1185">Reference proteome</keyword>
<accession>A0A7J6TRK7</accession>
<proteinExistence type="predicted"/>